<feature type="compositionally biased region" description="Low complexity" evidence="6">
    <location>
        <begin position="827"/>
        <end position="841"/>
    </location>
</feature>
<dbReference type="GO" id="GO:0005509">
    <property type="term" value="F:calcium ion binding"/>
    <property type="evidence" value="ECO:0007669"/>
    <property type="project" value="InterPro"/>
</dbReference>
<evidence type="ECO:0000313" key="10">
    <source>
        <dbReference type="EMBL" id="CAF9906786.1"/>
    </source>
</evidence>
<dbReference type="PROSITE" id="PS01357">
    <property type="entry name" value="ZF_ZZ_1"/>
    <property type="match status" value="1"/>
</dbReference>
<feature type="compositionally biased region" description="Basic and acidic residues" evidence="6">
    <location>
        <begin position="700"/>
        <end position="709"/>
    </location>
</feature>
<evidence type="ECO:0000256" key="3">
    <source>
        <dbReference type="ARBA" id="ARBA00022833"/>
    </source>
</evidence>
<name>A0A8H3EPV1_9LECA</name>
<dbReference type="InterPro" id="IPR002048">
    <property type="entry name" value="EF_hand_dom"/>
</dbReference>
<dbReference type="SUPFAM" id="SSF57850">
    <property type="entry name" value="RING/U-box"/>
    <property type="match status" value="1"/>
</dbReference>
<dbReference type="Gene3D" id="3.30.60.90">
    <property type="match status" value="1"/>
</dbReference>
<feature type="compositionally biased region" description="Basic residues" evidence="6">
    <location>
        <begin position="57"/>
        <end position="70"/>
    </location>
</feature>
<proteinExistence type="predicted"/>
<evidence type="ECO:0000256" key="5">
    <source>
        <dbReference type="PROSITE-ProRule" id="PRU00228"/>
    </source>
</evidence>
<dbReference type="InterPro" id="IPR052260">
    <property type="entry name" value="Autophagy_Rcpt_SigReg"/>
</dbReference>
<sequence>MASSSSSWAAPPAPSLARYRPAILALTAIAAGCIIYYIHEQIWSSSTAPQASLQRSNARRQRRRPRRRSSARVSNYLAPGLTERSRYVPDVPWGTVPVSLGFLADAAFDQETFGDHLFLSLDDDTPSIVTPLRRRMPLEQDIRAVAASDEEASTIRRELEEAFLCFYFWKHIAPSPITDEQRGLIISQLGESGGFSAVSISTALQWHQDGLLTERIEWWERLVEHRLRHVDEGQSHQQDPVNGDMASTMQALEGRETVADVDSEHSWREESGTSDGQDDSKEGQNLGNLLWRIAEEQARKESYVHRGVTCNSCNTMPIKGIRYRCSNCVDFDLCEQCEAMQIHPKTHLFYKVRIPAPFLGNSRQPQPVWYPGRPTTVTYSIPKEIMERIKGDTGYQPVEIEALWEQFRCLAATEWDDDPSEYNLAIDRRTFDKCFVPNTSTRPPAPNLIYDRAFSFYDVDNDGLIGFGEFINGRAALTRKRPDERWKRVFKGYDINNDGFVDRRDFLRMFRAYYALTKELTLDVINGMEDDVSENGARDIVLGSQPISSAFSGAIPPGERLRTGEGKRQDEHGDYQIIDDIGGAVDDRDHEVANSDEVLADSTEAARFGHVQRKGIIGPWVGDVIKNEKWPPGAITRTDLQKVFPHLTELKEVISVQDQHAVRRAAHERVAREHQERQFVRRIALRNRKQRQSFYLDGGDAAKEEKQSESEDDGTTTSLRKNDKSRKDDLVRILGSSKAGEFRVRLIECIKAMNWPLESSERMMNDVFEMIFNEWGGREIAEDLSGYGSLQHDAIDFVATFDSLISLISDAIKVPGPQELSDEQRKSLPSSSSRQSRSSSKVRFRDDVGTDTDDEPESRSRATSISSRSIPVNERWGGSIPEPEKDVGREVLYQVTQEALNELLDPVFRLREDLALAAVRTRRMREQRRAEIIASVKDPIKIKRHLSIYQKRWRLKQQSPQAGYLGTQEIEETFGADELLTFMSRTEAGELDSQTGERCSRCKVSGVESWIWAGGFCSCGKPSAEAVEPTATDPKNPPVVCPICTKGVLVPGKCCGSCGAPSKEVNSEEERLWKILRGGQEDSEREVIKDEGELKHTPNEEPEPLFPPEALEDLHSSVAAFNEANPPALEETIAQKPLEDLLAESGYATASPSNISSTQSPTPDPTLPQNRPDGIREIDPSLQVDVTSDLATSASTSSQHNLHSIQTPSPTVPSGEPPKSPTTDPTLPQNRPNSLMTPSAQFNTDPPTLASTFTSIPEVITKVTINGVPSDHDTGQDQSADDADDAPVEPDTLMYYAALDILEAEDKERGGPGRLSFAEWEDIMKGEKGQALGFLGSWIEIASF</sequence>
<dbReference type="InterPro" id="IPR018247">
    <property type="entry name" value="EF_Hand_1_Ca_BS"/>
</dbReference>
<evidence type="ECO:0000313" key="11">
    <source>
        <dbReference type="Proteomes" id="UP000664203"/>
    </source>
</evidence>
<evidence type="ECO:0000259" key="9">
    <source>
        <dbReference type="PROSITE" id="PS50222"/>
    </source>
</evidence>
<keyword evidence="4" id="KW-0106">Calcium</keyword>
<keyword evidence="2 5" id="KW-0863">Zinc-finger</keyword>
<dbReference type="SMART" id="SM00291">
    <property type="entry name" value="ZnF_ZZ"/>
    <property type="match status" value="1"/>
</dbReference>
<dbReference type="GO" id="GO:0008270">
    <property type="term" value="F:zinc ion binding"/>
    <property type="evidence" value="ECO:0007669"/>
    <property type="project" value="UniProtKB-KW"/>
</dbReference>
<feature type="compositionally biased region" description="Acidic residues" evidence="6">
    <location>
        <begin position="1279"/>
        <end position="1288"/>
    </location>
</feature>
<evidence type="ECO:0000256" key="2">
    <source>
        <dbReference type="ARBA" id="ARBA00022771"/>
    </source>
</evidence>
<feature type="domain" description="ZZ-type" evidence="8">
    <location>
        <begin position="305"/>
        <end position="357"/>
    </location>
</feature>
<feature type="region of interest" description="Disordered" evidence="6">
    <location>
        <begin position="1266"/>
        <end position="1288"/>
    </location>
</feature>
<dbReference type="OrthoDB" id="2122982at2759"/>
<dbReference type="InterPro" id="IPR000433">
    <property type="entry name" value="Znf_ZZ"/>
</dbReference>
<keyword evidence="3" id="KW-0862">Zinc</keyword>
<feature type="compositionally biased region" description="Polar residues" evidence="6">
    <location>
        <begin position="1148"/>
        <end position="1161"/>
    </location>
</feature>
<dbReference type="InterPro" id="IPR043145">
    <property type="entry name" value="Znf_ZZ_sf"/>
</dbReference>
<feature type="region of interest" description="Disordered" evidence="6">
    <location>
        <begin position="1148"/>
        <end position="1250"/>
    </location>
</feature>
<feature type="compositionally biased region" description="Basic and acidic residues" evidence="6">
    <location>
        <begin position="559"/>
        <end position="571"/>
    </location>
</feature>
<feature type="compositionally biased region" description="Basic and acidic residues" evidence="6">
    <location>
        <begin position="254"/>
        <end position="271"/>
    </location>
</feature>
<feature type="region of interest" description="Disordered" evidence="6">
    <location>
        <begin position="254"/>
        <end position="284"/>
    </location>
</feature>
<feature type="domain" description="EF-hand" evidence="9">
    <location>
        <begin position="445"/>
        <end position="480"/>
    </location>
</feature>
<dbReference type="EMBL" id="CAJPDR010000018">
    <property type="protein sequence ID" value="CAF9906786.1"/>
    <property type="molecule type" value="Genomic_DNA"/>
</dbReference>
<keyword evidence="11" id="KW-1185">Reference proteome</keyword>
<dbReference type="InterPro" id="IPR011992">
    <property type="entry name" value="EF-hand-dom_pair"/>
</dbReference>
<evidence type="ECO:0000256" key="7">
    <source>
        <dbReference type="SAM" id="Phobius"/>
    </source>
</evidence>
<keyword evidence="7" id="KW-0472">Membrane</keyword>
<dbReference type="Proteomes" id="UP000664203">
    <property type="component" value="Unassembled WGS sequence"/>
</dbReference>
<protein>
    <submittedName>
        <fullName evidence="10">Uncharacterized protein</fullName>
    </submittedName>
</protein>
<feature type="region of interest" description="Disordered" evidence="6">
    <location>
        <begin position="696"/>
        <end position="722"/>
    </location>
</feature>
<evidence type="ECO:0000259" key="8">
    <source>
        <dbReference type="PROSITE" id="PS50135"/>
    </source>
</evidence>
<accession>A0A8H3EPV1</accession>
<keyword evidence="7" id="KW-1133">Transmembrane helix</keyword>
<feature type="transmembrane region" description="Helical" evidence="7">
    <location>
        <begin position="21"/>
        <end position="39"/>
    </location>
</feature>
<dbReference type="SUPFAM" id="SSF47473">
    <property type="entry name" value="EF-hand"/>
    <property type="match status" value="1"/>
</dbReference>
<feature type="compositionally biased region" description="Polar residues" evidence="6">
    <location>
        <begin position="1221"/>
        <end position="1250"/>
    </location>
</feature>
<feature type="region of interest" description="Disordered" evidence="6">
    <location>
        <begin position="551"/>
        <end position="571"/>
    </location>
</feature>
<dbReference type="Pfam" id="PF00569">
    <property type="entry name" value="ZZ"/>
    <property type="match status" value="1"/>
</dbReference>
<reference evidence="10" key="1">
    <citation type="submission" date="2021-03" db="EMBL/GenBank/DDBJ databases">
        <authorList>
            <person name="Tagirdzhanova G."/>
        </authorList>
    </citation>
    <scope>NUCLEOTIDE SEQUENCE</scope>
</reference>
<dbReference type="CDD" id="cd02340">
    <property type="entry name" value="ZZ_NBR1_like"/>
    <property type="match status" value="1"/>
</dbReference>
<evidence type="ECO:0000256" key="6">
    <source>
        <dbReference type="SAM" id="MobiDB-lite"/>
    </source>
</evidence>
<evidence type="ECO:0000256" key="1">
    <source>
        <dbReference type="ARBA" id="ARBA00022723"/>
    </source>
</evidence>
<dbReference type="PROSITE" id="PS00018">
    <property type="entry name" value="EF_HAND_1"/>
    <property type="match status" value="2"/>
</dbReference>
<feature type="region of interest" description="Disordered" evidence="6">
    <location>
        <begin position="49"/>
        <end position="71"/>
    </location>
</feature>
<feature type="compositionally biased region" description="Low complexity" evidence="6">
    <location>
        <begin position="861"/>
        <end position="870"/>
    </location>
</feature>
<comment type="caution">
    <text evidence="10">The sequence shown here is derived from an EMBL/GenBank/DDBJ whole genome shotgun (WGS) entry which is preliminary data.</text>
</comment>
<evidence type="ECO:0000256" key="4">
    <source>
        <dbReference type="ARBA" id="ARBA00022837"/>
    </source>
</evidence>
<organism evidence="10 11">
    <name type="scientific">Alectoria fallacina</name>
    <dbReference type="NCBI Taxonomy" id="1903189"/>
    <lineage>
        <taxon>Eukaryota</taxon>
        <taxon>Fungi</taxon>
        <taxon>Dikarya</taxon>
        <taxon>Ascomycota</taxon>
        <taxon>Pezizomycotina</taxon>
        <taxon>Lecanoromycetes</taxon>
        <taxon>OSLEUM clade</taxon>
        <taxon>Lecanoromycetidae</taxon>
        <taxon>Lecanorales</taxon>
        <taxon>Lecanorineae</taxon>
        <taxon>Parmeliaceae</taxon>
        <taxon>Alectoria</taxon>
    </lineage>
</organism>
<feature type="domain" description="EF-hand" evidence="9">
    <location>
        <begin position="481"/>
        <end position="516"/>
    </location>
</feature>
<keyword evidence="1" id="KW-0479">Metal-binding</keyword>
<dbReference type="CDD" id="cd00051">
    <property type="entry name" value="EFh"/>
    <property type="match status" value="1"/>
</dbReference>
<feature type="compositionally biased region" description="Polar residues" evidence="6">
    <location>
        <begin position="1199"/>
        <end position="1209"/>
    </location>
</feature>
<dbReference type="PROSITE" id="PS50222">
    <property type="entry name" value="EF_HAND_2"/>
    <property type="match status" value="2"/>
</dbReference>
<keyword evidence="7" id="KW-0812">Transmembrane</keyword>
<dbReference type="PANTHER" id="PTHR15090">
    <property type="entry name" value="SEQUESTOSOME 1-RELATED"/>
    <property type="match status" value="1"/>
</dbReference>
<feature type="region of interest" description="Disordered" evidence="6">
    <location>
        <begin position="818"/>
        <end position="881"/>
    </location>
</feature>
<dbReference type="PROSITE" id="PS50135">
    <property type="entry name" value="ZF_ZZ_2"/>
    <property type="match status" value="1"/>
</dbReference>
<dbReference type="Gene3D" id="1.10.238.10">
    <property type="entry name" value="EF-hand"/>
    <property type="match status" value="1"/>
</dbReference>
<dbReference type="SMART" id="SM00054">
    <property type="entry name" value="EFh"/>
    <property type="match status" value="2"/>
</dbReference>
<gene>
    <name evidence="10" type="ORF">ALECFALPRED_002647</name>
</gene>